<feature type="signal peptide" evidence="3">
    <location>
        <begin position="1"/>
        <end position="33"/>
    </location>
</feature>
<dbReference type="PANTHER" id="PTHR24032">
    <property type="entry name" value="EGF-LIKE DOMAIN-CONTAINING PROTEIN-RELATED-RELATED"/>
    <property type="match status" value="1"/>
</dbReference>
<name>A0AAV1IMJ3_9CHLO</name>
<organism evidence="5 6">
    <name type="scientific">Coccomyxa viridis</name>
    <dbReference type="NCBI Taxonomy" id="1274662"/>
    <lineage>
        <taxon>Eukaryota</taxon>
        <taxon>Viridiplantae</taxon>
        <taxon>Chlorophyta</taxon>
        <taxon>core chlorophytes</taxon>
        <taxon>Trebouxiophyceae</taxon>
        <taxon>Trebouxiophyceae incertae sedis</taxon>
        <taxon>Coccomyxaceae</taxon>
        <taxon>Coccomyxa</taxon>
    </lineage>
</organism>
<feature type="domain" description="EGF-like" evidence="4">
    <location>
        <begin position="561"/>
        <end position="593"/>
    </location>
</feature>
<keyword evidence="6" id="KW-1185">Reference proteome</keyword>
<feature type="disulfide bond" evidence="1">
    <location>
        <begin position="565"/>
        <end position="575"/>
    </location>
</feature>
<keyword evidence="2" id="KW-1133">Transmembrane helix</keyword>
<dbReference type="SMART" id="SM00181">
    <property type="entry name" value="EGF"/>
    <property type="match status" value="2"/>
</dbReference>
<keyword evidence="3" id="KW-0732">Signal</keyword>
<feature type="disulfide bond" evidence="1">
    <location>
        <begin position="404"/>
        <end position="414"/>
    </location>
</feature>
<feature type="chain" id="PRO_5043538957" description="EGF-like domain-containing protein" evidence="3">
    <location>
        <begin position="34"/>
        <end position="846"/>
    </location>
</feature>
<dbReference type="Gene3D" id="2.10.25.10">
    <property type="entry name" value="Laminin"/>
    <property type="match status" value="1"/>
</dbReference>
<evidence type="ECO:0000256" key="2">
    <source>
        <dbReference type="SAM" id="Phobius"/>
    </source>
</evidence>
<feature type="disulfide bond" evidence="1">
    <location>
        <begin position="583"/>
        <end position="592"/>
    </location>
</feature>
<evidence type="ECO:0000313" key="5">
    <source>
        <dbReference type="EMBL" id="CAK0787927.1"/>
    </source>
</evidence>
<accession>A0AAV1IMJ3</accession>
<dbReference type="EMBL" id="CAUYUE010000018">
    <property type="protein sequence ID" value="CAK0787927.1"/>
    <property type="molecule type" value="Genomic_DNA"/>
</dbReference>
<keyword evidence="2" id="KW-0812">Transmembrane</keyword>
<feature type="domain" description="EGF-like" evidence="4">
    <location>
        <begin position="400"/>
        <end position="436"/>
    </location>
</feature>
<feature type="transmembrane region" description="Helical" evidence="2">
    <location>
        <begin position="798"/>
        <end position="823"/>
    </location>
</feature>
<dbReference type="PROSITE" id="PS00022">
    <property type="entry name" value="EGF_1"/>
    <property type="match status" value="2"/>
</dbReference>
<proteinExistence type="predicted"/>
<keyword evidence="1" id="KW-1015">Disulfide bond</keyword>
<comment type="caution">
    <text evidence="5">The sequence shown here is derived from an EMBL/GenBank/DDBJ whole genome shotgun (WGS) entry which is preliminary data.</text>
</comment>
<dbReference type="InterPro" id="IPR053331">
    <property type="entry name" value="EGF-like_comC"/>
</dbReference>
<evidence type="ECO:0000256" key="3">
    <source>
        <dbReference type="SAM" id="SignalP"/>
    </source>
</evidence>
<gene>
    <name evidence="5" type="ORF">CVIRNUC_011149</name>
</gene>
<sequence length="846" mass="93004">MTRAPPHSSESFCRRPISSVALWLLLAATGTAGQSPALPCNGKGHKPATGEKCICDDVLPQHGSYGYGGAECDMPIFGAVADGSDMTSGCQDRQCNFLQPEEWMCYSVPFANNKHETSWKYLTVQLSRLSEDDAGDPDLYGMFYGGDSAKPLEKATFSYDFRETSSSSHAQVVKKVKKSDVSATFDHQGVYLCIKAYGEVNLTYALRATLSDCPADFSAAGQQLLCSSPVDGDASQQRYTQCAPDGTCVCKPPYDKPVEDVYPLLGFEDCSAKTEAVTSAELSLAQPWSKEHEALGPKAWAFYSFDVTPDDYQIVANVAAELDTTCLEAGYFNLFAKYGQPPGWRYGEWDFRPEWDYFSERNKDIEVKFDASQPAWQLGKWFMGVNGDDSNTCKYTISISKYKCPMNCNNRGVCQVSDNGTRTCDCDKGFFGEDCASEAMHLEYGVPVSKQLANIEYDFFQLPDINPDMLTHSVEVRIRASYQSNGYGEWAAARPELLLLKGDLQSQPDTGNYTFKQVMQAQNTTYEIDLCPSQLKQGVWRAAIYNPMRIYKVGYNLTATKEGRCLNNCTGHGTCSEDAICHCQDNWTGGDCSVNAKGGCQPGSRKPMPMMEAHGTCWHECRCDGAGDCTYAEGDCADFTCDSAKWRRQPGKSVCVKDDCSRDQWVNSDSHNCLRKCECPADGSACSLAAACDPQHFVCKQGWQRFSNGQPKCFKPGCEAGSLQMAANRNVQNGQAFAVCTCTGEEKEDEELCTVGRDESAPVTLTCNQGYMLQGARTDQGSTVAVGGRCVRASRRRVWASVALTFCELALGGVCGAALLYLYEHRFKRSSVNAALYHELSMDTGF</sequence>
<protein>
    <recommendedName>
        <fullName evidence="4">EGF-like domain-containing protein</fullName>
    </recommendedName>
</protein>
<dbReference type="PROSITE" id="PS01186">
    <property type="entry name" value="EGF_2"/>
    <property type="match status" value="1"/>
</dbReference>
<keyword evidence="1" id="KW-0245">EGF-like domain</keyword>
<dbReference type="AlphaFoldDB" id="A0AAV1IMJ3"/>
<dbReference type="Gene3D" id="2.60.120.260">
    <property type="entry name" value="Galactose-binding domain-like"/>
    <property type="match status" value="1"/>
</dbReference>
<dbReference type="InterPro" id="IPR000742">
    <property type="entry name" value="EGF"/>
</dbReference>
<evidence type="ECO:0000313" key="6">
    <source>
        <dbReference type="Proteomes" id="UP001314263"/>
    </source>
</evidence>
<dbReference type="PROSITE" id="PS50026">
    <property type="entry name" value="EGF_3"/>
    <property type="match status" value="2"/>
</dbReference>
<evidence type="ECO:0000256" key="1">
    <source>
        <dbReference type="PROSITE-ProRule" id="PRU00076"/>
    </source>
</evidence>
<feature type="disulfide bond" evidence="1">
    <location>
        <begin position="426"/>
        <end position="435"/>
    </location>
</feature>
<dbReference type="Proteomes" id="UP001314263">
    <property type="component" value="Unassembled WGS sequence"/>
</dbReference>
<evidence type="ECO:0000259" key="4">
    <source>
        <dbReference type="PROSITE" id="PS50026"/>
    </source>
</evidence>
<comment type="caution">
    <text evidence="1">Lacks conserved residue(s) required for the propagation of feature annotation.</text>
</comment>
<reference evidence="5 6" key="1">
    <citation type="submission" date="2023-10" db="EMBL/GenBank/DDBJ databases">
        <authorList>
            <person name="Maclean D."/>
            <person name="Macfadyen A."/>
        </authorList>
    </citation>
    <scope>NUCLEOTIDE SEQUENCE [LARGE SCALE GENOMIC DNA]</scope>
</reference>
<keyword evidence="2" id="KW-0472">Membrane</keyword>